<organism evidence="3 4">
    <name type="scientific">Dendrobium catenatum</name>
    <dbReference type="NCBI Taxonomy" id="906689"/>
    <lineage>
        <taxon>Eukaryota</taxon>
        <taxon>Viridiplantae</taxon>
        <taxon>Streptophyta</taxon>
        <taxon>Embryophyta</taxon>
        <taxon>Tracheophyta</taxon>
        <taxon>Spermatophyta</taxon>
        <taxon>Magnoliopsida</taxon>
        <taxon>Liliopsida</taxon>
        <taxon>Asparagales</taxon>
        <taxon>Orchidaceae</taxon>
        <taxon>Epidendroideae</taxon>
        <taxon>Malaxideae</taxon>
        <taxon>Dendrobiinae</taxon>
        <taxon>Dendrobium</taxon>
    </lineage>
</organism>
<feature type="compositionally biased region" description="Low complexity" evidence="1">
    <location>
        <begin position="503"/>
        <end position="512"/>
    </location>
</feature>
<dbReference type="AlphaFoldDB" id="A0A2I0WF04"/>
<protein>
    <recommendedName>
        <fullName evidence="2">UBA domain-containing protein</fullName>
    </recommendedName>
</protein>
<reference evidence="3 4" key="2">
    <citation type="journal article" date="2017" name="Nature">
        <title>The Apostasia genome and the evolution of orchids.</title>
        <authorList>
            <person name="Zhang G.Q."/>
            <person name="Liu K.W."/>
            <person name="Li Z."/>
            <person name="Lohaus R."/>
            <person name="Hsiao Y.Y."/>
            <person name="Niu S.C."/>
            <person name="Wang J.Y."/>
            <person name="Lin Y.C."/>
            <person name="Xu Q."/>
            <person name="Chen L.J."/>
            <person name="Yoshida K."/>
            <person name="Fujiwara S."/>
            <person name="Wang Z.W."/>
            <person name="Zhang Y.Q."/>
            <person name="Mitsuda N."/>
            <person name="Wang M."/>
            <person name="Liu G.H."/>
            <person name="Pecoraro L."/>
            <person name="Huang H.X."/>
            <person name="Xiao X.J."/>
            <person name="Lin M."/>
            <person name="Wu X.Y."/>
            <person name="Wu W.L."/>
            <person name="Chen Y.Y."/>
            <person name="Chang S.B."/>
            <person name="Sakamoto S."/>
            <person name="Ohme-Takagi M."/>
            <person name="Yagi M."/>
            <person name="Zeng S.J."/>
            <person name="Shen C.Y."/>
            <person name="Yeh C.M."/>
            <person name="Luo Y.B."/>
            <person name="Tsai W.C."/>
            <person name="Van de Peer Y."/>
            <person name="Liu Z.J."/>
        </authorList>
    </citation>
    <scope>NUCLEOTIDE SEQUENCE [LARGE SCALE GENOMIC DNA]</scope>
    <source>
        <tissue evidence="3">The whole plant</tissue>
    </source>
</reference>
<name>A0A2I0WF04_9ASPA</name>
<dbReference type="Gene3D" id="1.10.8.10">
    <property type="entry name" value="DNA helicase RuvA subunit, C-terminal domain"/>
    <property type="match status" value="1"/>
</dbReference>
<accession>A0A2I0WF04</accession>
<feature type="region of interest" description="Disordered" evidence="1">
    <location>
        <begin position="316"/>
        <end position="337"/>
    </location>
</feature>
<feature type="compositionally biased region" description="Polar residues" evidence="1">
    <location>
        <begin position="328"/>
        <end position="337"/>
    </location>
</feature>
<evidence type="ECO:0000256" key="1">
    <source>
        <dbReference type="SAM" id="MobiDB-lite"/>
    </source>
</evidence>
<dbReference type="PANTHER" id="PTHR35294">
    <property type="entry name" value="UBIQUITIN-ASSOCIATED/TRANSLATION ELONGATION FACTOR EF1B PROTEIN"/>
    <property type="match status" value="1"/>
</dbReference>
<keyword evidence="4" id="KW-1185">Reference proteome</keyword>
<feature type="compositionally biased region" description="Pro residues" evidence="1">
    <location>
        <begin position="418"/>
        <end position="428"/>
    </location>
</feature>
<dbReference type="InterPro" id="IPR015940">
    <property type="entry name" value="UBA"/>
</dbReference>
<feature type="compositionally biased region" description="Polar residues" evidence="1">
    <location>
        <begin position="81"/>
        <end position="101"/>
    </location>
</feature>
<feature type="region of interest" description="Disordered" evidence="1">
    <location>
        <begin position="411"/>
        <end position="486"/>
    </location>
</feature>
<dbReference type="EMBL" id="KZ502679">
    <property type="protein sequence ID" value="PKU74237.1"/>
    <property type="molecule type" value="Genomic_DNA"/>
</dbReference>
<feature type="region of interest" description="Disordered" evidence="1">
    <location>
        <begin position="1"/>
        <end position="148"/>
    </location>
</feature>
<dbReference type="PANTHER" id="PTHR35294:SF1">
    <property type="entry name" value="OS05G0409000 PROTEIN"/>
    <property type="match status" value="1"/>
</dbReference>
<evidence type="ECO:0000313" key="3">
    <source>
        <dbReference type="EMBL" id="PKU74237.1"/>
    </source>
</evidence>
<feature type="compositionally biased region" description="Polar residues" evidence="1">
    <location>
        <begin position="23"/>
        <end position="45"/>
    </location>
</feature>
<evidence type="ECO:0000313" key="4">
    <source>
        <dbReference type="Proteomes" id="UP000233837"/>
    </source>
</evidence>
<dbReference type="Proteomes" id="UP000233837">
    <property type="component" value="Unassembled WGS sequence"/>
</dbReference>
<reference evidence="3 4" key="1">
    <citation type="journal article" date="2016" name="Sci. Rep.">
        <title>The Dendrobium catenatum Lindl. genome sequence provides insights into polysaccharide synthase, floral development and adaptive evolution.</title>
        <authorList>
            <person name="Zhang G.Q."/>
            <person name="Xu Q."/>
            <person name="Bian C."/>
            <person name="Tsai W.C."/>
            <person name="Yeh C.M."/>
            <person name="Liu K.W."/>
            <person name="Yoshida K."/>
            <person name="Zhang L.S."/>
            <person name="Chang S.B."/>
            <person name="Chen F."/>
            <person name="Shi Y."/>
            <person name="Su Y.Y."/>
            <person name="Zhang Y.Q."/>
            <person name="Chen L.J."/>
            <person name="Yin Y."/>
            <person name="Lin M."/>
            <person name="Huang H."/>
            <person name="Deng H."/>
            <person name="Wang Z.W."/>
            <person name="Zhu S.L."/>
            <person name="Zhao X."/>
            <person name="Deng C."/>
            <person name="Niu S.C."/>
            <person name="Huang J."/>
            <person name="Wang M."/>
            <person name="Liu G.H."/>
            <person name="Yang H.J."/>
            <person name="Xiao X.J."/>
            <person name="Hsiao Y.Y."/>
            <person name="Wu W.L."/>
            <person name="Chen Y.Y."/>
            <person name="Mitsuda N."/>
            <person name="Ohme-Takagi M."/>
            <person name="Luo Y.B."/>
            <person name="Van de Peer Y."/>
            <person name="Liu Z.J."/>
        </authorList>
    </citation>
    <scope>NUCLEOTIDE SEQUENCE [LARGE SCALE GENOMIC DNA]</scope>
    <source>
        <tissue evidence="3">The whole plant</tissue>
    </source>
</reference>
<dbReference type="STRING" id="906689.A0A2I0WF04"/>
<feature type="compositionally biased region" description="Basic and acidic residues" evidence="1">
    <location>
        <begin position="8"/>
        <end position="22"/>
    </location>
</feature>
<feature type="compositionally biased region" description="Basic residues" evidence="1">
    <location>
        <begin position="129"/>
        <end position="144"/>
    </location>
</feature>
<feature type="compositionally biased region" description="Polar residues" evidence="1">
    <location>
        <begin position="55"/>
        <end position="66"/>
    </location>
</feature>
<dbReference type="SUPFAM" id="SSF46934">
    <property type="entry name" value="UBA-like"/>
    <property type="match status" value="1"/>
</dbReference>
<feature type="domain" description="UBA" evidence="2">
    <location>
        <begin position="149"/>
        <end position="201"/>
    </location>
</feature>
<feature type="region of interest" description="Disordered" evidence="1">
    <location>
        <begin position="503"/>
        <end position="522"/>
    </location>
</feature>
<sequence length="622" mass="67660">MSPASKSKSKDKSSPKKGKEQSKSSMKPSNAHSNGRNGSPASSYNPVMGNCHTLEISSSSFSTPHSNGRFRSVDDPDDHSGSSQGTTTEYDSMSNNGSCSGESEDQKDKSISSPAQPETIPGSDDGKRCKIRQKNERKHQRQKEKRAQELHERCISFLTSRKLEALSHQLVSMGFPADRATMAIIANEGRMEESVAWLLHEEEEDNKQQVSINLADKSCIKIDIKDELARIAEMEVQHKCSRQDVERAIVTCEGDLLKAEENLKLQKVSVSAAIMPKPNESAGSLQLNDKEATTHKSPILIRNPMKGITQQQRLDERDFNNSKKLVPGTSSQESVNKNTQQSLKRILPKPPAMTTAATDWSKTQASSVDKRWSTMNTPVSLASLVQVSGPAAKLEARFAATARVVKEPFVVMQRPKQKSPPPPPPPPSTIGMSVSPPASVNSGMGRNGFTMQQFYPQNHLQPTPSVPTELPASAPPGRLWNTSGTISSPLATPSSLGLYTGWGSPGSSKSSSQNDWNSFGSTPHPDYTTIDWSLDPAPRKSSTKIDIVSDTWSTMFMGGNATAPPLMNNGGGAYLPELQEVNSRLSGLSDYSAPAGSLEWSSPFEGRDLFRVTRQYVTSPSM</sequence>
<feature type="compositionally biased region" description="Polar residues" evidence="1">
    <location>
        <begin position="430"/>
        <end position="463"/>
    </location>
</feature>
<feature type="compositionally biased region" description="Basic and acidic residues" evidence="1">
    <location>
        <begin position="71"/>
        <end position="80"/>
    </location>
</feature>
<gene>
    <name evidence="3" type="ORF">MA16_Dca021641</name>
</gene>
<evidence type="ECO:0000259" key="2">
    <source>
        <dbReference type="PROSITE" id="PS50030"/>
    </source>
</evidence>
<dbReference type="PROSITE" id="PS50030">
    <property type="entry name" value="UBA"/>
    <property type="match status" value="1"/>
</dbReference>
<dbReference type="OrthoDB" id="515654at2759"/>
<dbReference type="InterPro" id="IPR009060">
    <property type="entry name" value="UBA-like_sf"/>
</dbReference>
<proteinExistence type="predicted"/>